<feature type="compositionally biased region" description="Polar residues" evidence="2">
    <location>
        <begin position="137"/>
        <end position="155"/>
    </location>
</feature>
<feature type="coiled-coil region" evidence="1">
    <location>
        <begin position="337"/>
        <end position="364"/>
    </location>
</feature>
<keyword evidence="4" id="KW-1185">Reference proteome</keyword>
<evidence type="ECO:0000313" key="3">
    <source>
        <dbReference type="EMBL" id="WAQ95983.1"/>
    </source>
</evidence>
<dbReference type="EMBL" id="CP111013">
    <property type="protein sequence ID" value="WAQ95983.1"/>
    <property type="molecule type" value="Genomic_DNA"/>
</dbReference>
<sequence length="377" mass="43227">MSGSPVSLINNFENDGTPGDIFFESTLNDGIADNVEITDTDDFCEITLSDKDSDNLLFATPVPNFEETDEYTNHLSPEDTDSDDEYTKQEYDLQLIDEIIPDQDETEDYLTPESKSENATWTTGNMPIFSKIDESLESVSPQPSSPLTDVLTGQSPLIYIDDDGDSSRAKRRRHSDDFVSTNIQTALHSKLSKTIQHVQGQSILDEDDDIFGMFGVASFSVQKDSGKVKTHNTSIAPQYTGHEEIHNLEELDLDNSEISSTSIMTPLIKKELQFSIQYKRLTRGEDELVLEPEEPKHYKLTQDEIRRRNLRMEVNRRSAKKSRVRHKHRENKIIKRYEQSKGEHDRLEKVKTDLTARRDQLRLEMKKHTSCFHLKPP</sequence>
<proteinExistence type="predicted"/>
<feature type="region of interest" description="Disordered" evidence="2">
    <location>
        <begin position="63"/>
        <end position="85"/>
    </location>
</feature>
<evidence type="ECO:0000256" key="1">
    <source>
        <dbReference type="SAM" id="Coils"/>
    </source>
</evidence>
<name>A0ABY7DIT2_MYAAR</name>
<accession>A0ABY7DIT2</accession>
<dbReference type="CDD" id="cd14686">
    <property type="entry name" value="bZIP"/>
    <property type="match status" value="1"/>
</dbReference>
<dbReference type="Proteomes" id="UP001164746">
    <property type="component" value="Chromosome 2"/>
</dbReference>
<evidence type="ECO:0000313" key="4">
    <source>
        <dbReference type="Proteomes" id="UP001164746"/>
    </source>
</evidence>
<gene>
    <name evidence="3" type="ORF">MAR_028673</name>
</gene>
<evidence type="ECO:0008006" key="5">
    <source>
        <dbReference type="Google" id="ProtNLM"/>
    </source>
</evidence>
<evidence type="ECO:0000256" key="2">
    <source>
        <dbReference type="SAM" id="MobiDB-lite"/>
    </source>
</evidence>
<keyword evidence="1" id="KW-0175">Coiled coil</keyword>
<protein>
    <recommendedName>
        <fullName evidence="5">BZIP domain-containing protein</fullName>
    </recommendedName>
</protein>
<reference evidence="3" key="1">
    <citation type="submission" date="2022-11" db="EMBL/GenBank/DDBJ databases">
        <title>Centuries of genome instability and evolution in soft-shell clam transmissible cancer (bioRxiv).</title>
        <authorList>
            <person name="Hart S.F.M."/>
            <person name="Yonemitsu M.A."/>
            <person name="Giersch R.M."/>
            <person name="Beal B.F."/>
            <person name="Arriagada G."/>
            <person name="Davis B.W."/>
            <person name="Ostrander E.A."/>
            <person name="Goff S.P."/>
            <person name="Metzger M.J."/>
        </authorList>
    </citation>
    <scope>NUCLEOTIDE SEQUENCE</scope>
    <source>
        <strain evidence="3">MELC-2E11</strain>
        <tissue evidence="3">Siphon/mantle</tissue>
    </source>
</reference>
<organism evidence="3 4">
    <name type="scientific">Mya arenaria</name>
    <name type="common">Soft-shell clam</name>
    <dbReference type="NCBI Taxonomy" id="6604"/>
    <lineage>
        <taxon>Eukaryota</taxon>
        <taxon>Metazoa</taxon>
        <taxon>Spiralia</taxon>
        <taxon>Lophotrochozoa</taxon>
        <taxon>Mollusca</taxon>
        <taxon>Bivalvia</taxon>
        <taxon>Autobranchia</taxon>
        <taxon>Heteroconchia</taxon>
        <taxon>Euheterodonta</taxon>
        <taxon>Imparidentia</taxon>
        <taxon>Neoheterodontei</taxon>
        <taxon>Myida</taxon>
        <taxon>Myoidea</taxon>
        <taxon>Myidae</taxon>
        <taxon>Mya</taxon>
    </lineage>
</organism>
<feature type="region of interest" description="Disordered" evidence="2">
    <location>
        <begin position="137"/>
        <end position="175"/>
    </location>
</feature>